<organism evidence="1 2">
    <name type="scientific">Lentilactobacillus diolivorans DSM 14421</name>
    <dbReference type="NCBI Taxonomy" id="1423739"/>
    <lineage>
        <taxon>Bacteria</taxon>
        <taxon>Bacillati</taxon>
        <taxon>Bacillota</taxon>
        <taxon>Bacilli</taxon>
        <taxon>Lactobacillales</taxon>
        <taxon>Lactobacillaceae</taxon>
        <taxon>Lentilactobacillus</taxon>
    </lineage>
</organism>
<gene>
    <name evidence="1" type="ORF">FC85_GL002743</name>
</gene>
<dbReference type="Proteomes" id="UP000052013">
    <property type="component" value="Unassembled WGS sequence"/>
</dbReference>
<evidence type="ECO:0000313" key="2">
    <source>
        <dbReference type="Proteomes" id="UP000052013"/>
    </source>
</evidence>
<proteinExistence type="predicted"/>
<sequence length="107" mass="12187">MNDFSAQLSQYILSRIDEQIETSVKRSLEVKTVTVDLKGLVAMTHMSKSFLYKSVIDTPEFLAAEHDLGNKRLWDVKKVSEAWESYVAKHGKPGTQRLPTSLRKEFG</sequence>
<accession>A0A0R1SPX1</accession>
<dbReference type="EMBL" id="AZEY01000034">
    <property type="protein sequence ID" value="KRL67147.1"/>
    <property type="molecule type" value="Genomic_DNA"/>
</dbReference>
<dbReference type="PATRIC" id="fig|1423739.3.peg.2847"/>
<evidence type="ECO:0000313" key="1">
    <source>
        <dbReference type="EMBL" id="KRL67147.1"/>
    </source>
</evidence>
<name>A0A0R1SPX1_9LACO</name>
<protein>
    <submittedName>
        <fullName evidence="1">Uncharacterized protein</fullName>
    </submittedName>
</protein>
<dbReference type="RefSeq" id="WP_057864319.1">
    <property type="nucleotide sequence ID" value="NZ_AZEY01000034.1"/>
</dbReference>
<dbReference type="AlphaFoldDB" id="A0A0R1SPX1"/>
<comment type="caution">
    <text evidence="1">The sequence shown here is derived from an EMBL/GenBank/DDBJ whole genome shotgun (WGS) entry which is preliminary data.</text>
</comment>
<reference evidence="1 2" key="1">
    <citation type="journal article" date="2015" name="Genome Announc.">
        <title>Expanding the biotechnology potential of lactobacilli through comparative genomics of 213 strains and associated genera.</title>
        <authorList>
            <person name="Sun Z."/>
            <person name="Harris H.M."/>
            <person name="McCann A."/>
            <person name="Guo C."/>
            <person name="Argimon S."/>
            <person name="Zhang W."/>
            <person name="Yang X."/>
            <person name="Jeffery I.B."/>
            <person name="Cooney J.C."/>
            <person name="Kagawa T.F."/>
            <person name="Liu W."/>
            <person name="Song Y."/>
            <person name="Salvetti E."/>
            <person name="Wrobel A."/>
            <person name="Rasinkangas P."/>
            <person name="Parkhill J."/>
            <person name="Rea M.C."/>
            <person name="O'Sullivan O."/>
            <person name="Ritari J."/>
            <person name="Douillard F.P."/>
            <person name="Paul Ross R."/>
            <person name="Yang R."/>
            <person name="Briner A.E."/>
            <person name="Felis G.E."/>
            <person name="de Vos W.M."/>
            <person name="Barrangou R."/>
            <person name="Klaenhammer T.R."/>
            <person name="Caufield P.W."/>
            <person name="Cui Y."/>
            <person name="Zhang H."/>
            <person name="O'Toole P.W."/>
        </authorList>
    </citation>
    <scope>NUCLEOTIDE SEQUENCE [LARGE SCALE GENOMIC DNA]</scope>
    <source>
        <strain evidence="1 2">DSM 14421</strain>
    </source>
</reference>